<dbReference type="PANTHER" id="PTHR43630">
    <property type="entry name" value="POLY-BETA-1,6-N-ACETYL-D-GLUCOSAMINE SYNTHASE"/>
    <property type="match status" value="1"/>
</dbReference>
<keyword evidence="4" id="KW-0472">Membrane</keyword>
<dbReference type="InterPro" id="IPR001173">
    <property type="entry name" value="Glyco_trans_2-like"/>
</dbReference>
<keyword evidence="4" id="KW-1133">Transmembrane helix</keyword>
<dbReference type="EMBL" id="BMDO01000001">
    <property type="protein sequence ID" value="GGI49740.1"/>
    <property type="molecule type" value="Genomic_DNA"/>
</dbReference>
<comment type="caution">
    <text evidence="6">The sequence shown here is derived from an EMBL/GenBank/DDBJ whole genome shotgun (WGS) entry which is preliminary data.</text>
</comment>
<dbReference type="Proteomes" id="UP000662074">
    <property type="component" value="Unassembled WGS sequence"/>
</dbReference>
<evidence type="ECO:0000256" key="1">
    <source>
        <dbReference type="ARBA" id="ARBA00006739"/>
    </source>
</evidence>
<feature type="domain" description="Glycosyltransferase 2-like" evidence="5">
    <location>
        <begin position="52"/>
        <end position="212"/>
    </location>
</feature>
<reference evidence="6" key="2">
    <citation type="submission" date="2020-09" db="EMBL/GenBank/DDBJ databases">
        <authorList>
            <person name="Sun Q."/>
            <person name="Sedlacek I."/>
        </authorList>
    </citation>
    <scope>NUCLEOTIDE SEQUENCE</scope>
    <source>
        <strain evidence="6">CCM 8711</strain>
    </source>
</reference>
<gene>
    <name evidence="6" type="ORF">GCM10011425_09520</name>
</gene>
<feature type="transmembrane region" description="Helical" evidence="4">
    <location>
        <begin position="6"/>
        <end position="27"/>
    </location>
</feature>
<evidence type="ECO:0000259" key="5">
    <source>
        <dbReference type="Pfam" id="PF00535"/>
    </source>
</evidence>
<feature type="transmembrane region" description="Helical" evidence="4">
    <location>
        <begin position="356"/>
        <end position="376"/>
    </location>
</feature>
<evidence type="ECO:0000313" key="6">
    <source>
        <dbReference type="EMBL" id="GGI49740.1"/>
    </source>
</evidence>
<dbReference type="GO" id="GO:0016757">
    <property type="term" value="F:glycosyltransferase activity"/>
    <property type="evidence" value="ECO:0007669"/>
    <property type="project" value="UniProtKB-KW"/>
</dbReference>
<dbReference type="CDD" id="cd06439">
    <property type="entry name" value="CESA_like_1"/>
    <property type="match status" value="1"/>
</dbReference>
<feature type="transmembrane region" description="Helical" evidence="4">
    <location>
        <begin position="323"/>
        <end position="344"/>
    </location>
</feature>
<organism evidence="6 7">
    <name type="scientific">Mucilaginibacter galii</name>
    <dbReference type="NCBI Taxonomy" id="2005073"/>
    <lineage>
        <taxon>Bacteria</taxon>
        <taxon>Pseudomonadati</taxon>
        <taxon>Bacteroidota</taxon>
        <taxon>Sphingobacteriia</taxon>
        <taxon>Sphingobacteriales</taxon>
        <taxon>Sphingobacteriaceae</taxon>
        <taxon>Mucilaginibacter</taxon>
    </lineage>
</organism>
<keyword evidence="2" id="KW-0328">Glycosyltransferase</keyword>
<proteinExistence type="inferred from homology"/>
<dbReference type="RefSeq" id="WP_188414250.1">
    <property type="nucleotide sequence ID" value="NZ_BMDO01000001.1"/>
</dbReference>
<name>A0A917J8A6_9SPHI</name>
<evidence type="ECO:0000256" key="3">
    <source>
        <dbReference type="ARBA" id="ARBA00022679"/>
    </source>
</evidence>
<evidence type="ECO:0000256" key="4">
    <source>
        <dbReference type="SAM" id="Phobius"/>
    </source>
</evidence>
<sequence>MEVLLWLSLFVVFYAFFGYGILLFIIIKIKRKLRGLPVIPVVADADLPTCTLVIAAYNEEGFIIEKIKNTLELEYPAGKLDLLFITDGSSDRTPELVAAYPQIRLMHSPDRRGKIAAVHRAMDTVTTEVVVFTDANTYLNPDALLKICRHYADARVGAVAGEKRIHIDASADATAGEGFYWKYESKLKAWDAELYSVVGAAGELFSIRKALYRPVSPNAILDDFMISLLVAQDGYRVLYEPEAYATETSSANVKEELKRKIRIAAGGIQSIVWLKSLLNPFKQPLLSFQYISHRVLRWTVTPFLMILALLLNIAIVAAGGSMLYHVLLIGQVAFYLASLAGWLLERQEIKVKALFIPYYFCMMNYAVIRGIFRYWAGTQSAAWEKSERK</sequence>
<keyword evidence="3 6" id="KW-0808">Transferase</keyword>
<comment type="similarity">
    <text evidence="1">Belongs to the glycosyltransferase 2 family.</text>
</comment>
<protein>
    <submittedName>
        <fullName evidence="6">Glycosyl transferase</fullName>
    </submittedName>
</protein>
<dbReference type="Pfam" id="PF00535">
    <property type="entry name" value="Glycos_transf_2"/>
    <property type="match status" value="1"/>
</dbReference>
<keyword evidence="4" id="KW-0812">Transmembrane</keyword>
<reference evidence="6" key="1">
    <citation type="journal article" date="2014" name="Int. J. Syst. Evol. Microbiol.">
        <title>Complete genome sequence of Corynebacterium casei LMG S-19264T (=DSM 44701T), isolated from a smear-ripened cheese.</title>
        <authorList>
            <consortium name="US DOE Joint Genome Institute (JGI-PGF)"/>
            <person name="Walter F."/>
            <person name="Albersmeier A."/>
            <person name="Kalinowski J."/>
            <person name="Ruckert C."/>
        </authorList>
    </citation>
    <scope>NUCLEOTIDE SEQUENCE</scope>
    <source>
        <strain evidence="6">CCM 8711</strain>
    </source>
</reference>
<evidence type="ECO:0000313" key="7">
    <source>
        <dbReference type="Proteomes" id="UP000662074"/>
    </source>
</evidence>
<dbReference type="SUPFAM" id="SSF53448">
    <property type="entry name" value="Nucleotide-diphospho-sugar transferases"/>
    <property type="match status" value="1"/>
</dbReference>
<keyword evidence="7" id="KW-1185">Reference proteome</keyword>
<accession>A0A917J8A6</accession>
<evidence type="ECO:0000256" key="2">
    <source>
        <dbReference type="ARBA" id="ARBA00022676"/>
    </source>
</evidence>
<dbReference type="PANTHER" id="PTHR43630:SF1">
    <property type="entry name" value="POLY-BETA-1,6-N-ACETYL-D-GLUCOSAMINE SYNTHASE"/>
    <property type="match status" value="1"/>
</dbReference>
<dbReference type="AlphaFoldDB" id="A0A917J8A6"/>
<feature type="transmembrane region" description="Helical" evidence="4">
    <location>
        <begin position="295"/>
        <end position="317"/>
    </location>
</feature>
<dbReference type="Gene3D" id="3.90.550.10">
    <property type="entry name" value="Spore Coat Polysaccharide Biosynthesis Protein SpsA, Chain A"/>
    <property type="match status" value="1"/>
</dbReference>
<dbReference type="InterPro" id="IPR029044">
    <property type="entry name" value="Nucleotide-diphossugar_trans"/>
</dbReference>